<dbReference type="InterPro" id="IPR000601">
    <property type="entry name" value="PKD_dom"/>
</dbReference>
<name>A0A0E3SDV8_9EURY</name>
<protein>
    <submittedName>
        <fullName evidence="2">Cell surface protein</fullName>
    </submittedName>
</protein>
<dbReference type="STRING" id="1434110.MSHOH_2578"/>
<dbReference type="PATRIC" id="fig|1434110.4.peg.3313"/>
<dbReference type="SUPFAM" id="SSF49299">
    <property type="entry name" value="PKD domain"/>
    <property type="match status" value="1"/>
</dbReference>
<dbReference type="SMART" id="SM00089">
    <property type="entry name" value="PKD"/>
    <property type="match status" value="1"/>
</dbReference>
<dbReference type="Gene3D" id="2.120.10.60">
    <property type="entry name" value="Tricorn protease N-terminal domain"/>
    <property type="match status" value="1"/>
</dbReference>
<evidence type="ECO:0000313" key="2">
    <source>
        <dbReference type="EMBL" id="AKB79061.1"/>
    </source>
</evidence>
<dbReference type="InterPro" id="IPR022409">
    <property type="entry name" value="PKD/Chitinase_dom"/>
</dbReference>
<dbReference type="InterPro" id="IPR011042">
    <property type="entry name" value="6-blade_b-propeller_TolB-like"/>
</dbReference>
<dbReference type="PANTHER" id="PTHR36842">
    <property type="entry name" value="PROTEIN TOLB HOMOLOG"/>
    <property type="match status" value="1"/>
</dbReference>
<dbReference type="InterPro" id="IPR035986">
    <property type="entry name" value="PKD_dom_sf"/>
</dbReference>
<dbReference type="KEGG" id="mhor:MSHOH_2578"/>
<gene>
    <name evidence="2" type="ORF">MSHOH_2578</name>
</gene>
<dbReference type="NCBIfam" id="TIGR04275">
    <property type="entry name" value="beta_prop_Msarc"/>
    <property type="match status" value="6"/>
</dbReference>
<dbReference type="SUPFAM" id="SSF69304">
    <property type="entry name" value="Tricorn protease N-terminal domain"/>
    <property type="match status" value="2"/>
</dbReference>
<accession>A0A0E3SDV8</accession>
<dbReference type="Gene3D" id="2.60.40.10">
    <property type="entry name" value="Immunoglobulins"/>
    <property type="match status" value="1"/>
</dbReference>
<dbReference type="FunFam" id="2.60.40.10:FF:000270">
    <property type="entry name" value="Cell surface protein"/>
    <property type="match status" value="1"/>
</dbReference>
<dbReference type="Gene3D" id="2.120.10.30">
    <property type="entry name" value="TolB, C-terminal domain"/>
    <property type="match status" value="1"/>
</dbReference>
<sequence length="466" mass="53069">MEQRKENENKRKSYSVSLVSTVLILFLMLFLILTLPMASAANEEKVPFKINETQITTSGSAERPVIYKDMIVWQDYRYGNYGDGTFDGTYDVYVYNLSTSREIQITTPGSAATNPDIYGDRIVWSDDRNGNFRLEKSDIYMCSLSTSTETRITANESYSVSPAIYEDRIVWTEYNNVHMYNLSTQEGSQIVTSESMIFSPAIYGNNIVWEELLVSTDNGVSRDIYFYGFDTHKKTQITTGGSAGSPEIYGDRIVYEDWRDGHSNIYMYNTSTSSETQITTSGSASSPDIYDNRIVWLDGRNGDTDVYMYNLSTHREIRVTSSESSKEYPAIYGDRIVWEDTFNGTSNIYMSTFSGDESELKTPVVNFTSNITEGYAPLTVKFTDLSENATEWNWNFGDGTNSTRKNLEHTFSAAGYYRVTLNVSNAYGTDTKKIDINVRNNSQKIPCRFNFLIFEMLVLYLFKRSA</sequence>
<organism evidence="2 3">
    <name type="scientific">Methanosarcina horonobensis HB-1 = JCM 15518</name>
    <dbReference type="NCBI Taxonomy" id="1434110"/>
    <lineage>
        <taxon>Archaea</taxon>
        <taxon>Methanobacteriati</taxon>
        <taxon>Methanobacteriota</taxon>
        <taxon>Stenosarchaea group</taxon>
        <taxon>Methanomicrobia</taxon>
        <taxon>Methanosarcinales</taxon>
        <taxon>Methanosarcinaceae</taxon>
        <taxon>Methanosarcina</taxon>
    </lineage>
</organism>
<evidence type="ECO:0000313" key="3">
    <source>
        <dbReference type="Proteomes" id="UP000033101"/>
    </source>
</evidence>
<reference evidence="2 3" key="1">
    <citation type="submission" date="2014-07" db="EMBL/GenBank/DDBJ databases">
        <title>Methanogenic archaea and the global carbon cycle.</title>
        <authorList>
            <person name="Henriksen J.R."/>
            <person name="Luke J."/>
            <person name="Reinhart S."/>
            <person name="Benedict M.N."/>
            <person name="Youngblut N.D."/>
            <person name="Metcalf M.E."/>
            <person name="Whitaker R.J."/>
            <person name="Metcalf W.W."/>
        </authorList>
    </citation>
    <scope>NUCLEOTIDE SEQUENCE [LARGE SCALE GENOMIC DNA]</scope>
    <source>
        <strain evidence="2 3">HB-1</strain>
    </source>
</reference>
<dbReference type="AlphaFoldDB" id="A0A0E3SDV8"/>
<proteinExistence type="predicted"/>
<dbReference type="PANTHER" id="PTHR36842:SF1">
    <property type="entry name" value="PROTEIN TOLB"/>
    <property type="match status" value="1"/>
</dbReference>
<dbReference type="CDD" id="cd00146">
    <property type="entry name" value="PKD"/>
    <property type="match status" value="1"/>
</dbReference>
<dbReference type="PROSITE" id="PS50093">
    <property type="entry name" value="PKD"/>
    <property type="match status" value="1"/>
</dbReference>
<dbReference type="Pfam" id="PF18911">
    <property type="entry name" value="PKD_4"/>
    <property type="match status" value="1"/>
</dbReference>
<dbReference type="InterPro" id="IPR013783">
    <property type="entry name" value="Ig-like_fold"/>
</dbReference>
<evidence type="ECO:0000259" key="1">
    <source>
        <dbReference type="PROSITE" id="PS50093"/>
    </source>
</evidence>
<dbReference type="EMBL" id="CP009516">
    <property type="protein sequence ID" value="AKB79061.1"/>
    <property type="molecule type" value="Genomic_DNA"/>
</dbReference>
<dbReference type="Proteomes" id="UP000033101">
    <property type="component" value="Chromosome"/>
</dbReference>
<dbReference type="HOGENOM" id="CLU_009318_6_2_2"/>
<keyword evidence="3" id="KW-1185">Reference proteome</keyword>
<dbReference type="InterPro" id="IPR027618">
    <property type="entry name" value="Beta_prop_Msarc"/>
</dbReference>
<feature type="domain" description="PKD" evidence="1">
    <location>
        <begin position="386"/>
        <end position="438"/>
    </location>
</feature>